<evidence type="ECO:0000313" key="2">
    <source>
        <dbReference type="EMBL" id="MCB6183851.1"/>
    </source>
</evidence>
<dbReference type="Pfam" id="PF01370">
    <property type="entry name" value="Epimerase"/>
    <property type="match status" value="1"/>
</dbReference>
<dbReference type="InterPro" id="IPR051783">
    <property type="entry name" value="NAD(P)-dependent_oxidoreduct"/>
</dbReference>
<evidence type="ECO:0000259" key="1">
    <source>
        <dbReference type="Pfam" id="PF01370"/>
    </source>
</evidence>
<dbReference type="SUPFAM" id="SSF51735">
    <property type="entry name" value="NAD(P)-binding Rossmann-fold domains"/>
    <property type="match status" value="1"/>
</dbReference>
<proteinExistence type="predicted"/>
<dbReference type="Proteomes" id="UP001165395">
    <property type="component" value="Unassembled WGS sequence"/>
</dbReference>
<dbReference type="RefSeq" id="WP_227180633.1">
    <property type="nucleotide sequence ID" value="NZ_JAJBZT010000005.1"/>
</dbReference>
<organism evidence="2 3">
    <name type="scientific">Leeia speluncae</name>
    <dbReference type="NCBI Taxonomy" id="2884804"/>
    <lineage>
        <taxon>Bacteria</taxon>
        <taxon>Pseudomonadati</taxon>
        <taxon>Pseudomonadota</taxon>
        <taxon>Betaproteobacteria</taxon>
        <taxon>Neisseriales</taxon>
        <taxon>Leeiaceae</taxon>
        <taxon>Leeia</taxon>
    </lineage>
</organism>
<dbReference type="PANTHER" id="PTHR48079">
    <property type="entry name" value="PROTEIN YEEZ"/>
    <property type="match status" value="1"/>
</dbReference>
<protein>
    <submittedName>
        <fullName evidence="2">Sugar nucleotide-binding protein</fullName>
    </submittedName>
</protein>
<reference evidence="2" key="1">
    <citation type="submission" date="2021-10" db="EMBL/GenBank/DDBJ databases">
        <title>The complete genome sequence of Leeia sp. TBRC 13508.</title>
        <authorList>
            <person name="Charoenyingcharoen P."/>
            <person name="Yukphan P."/>
        </authorList>
    </citation>
    <scope>NUCLEOTIDE SEQUENCE</scope>
    <source>
        <strain evidence="2">TBRC 13508</strain>
    </source>
</reference>
<dbReference type="InterPro" id="IPR036291">
    <property type="entry name" value="NAD(P)-bd_dom_sf"/>
</dbReference>
<accession>A0ABS8D796</accession>
<comment type="caution">
    <text evidence="2">The sequence shown here is derived from an EMBL/GenBank/DDBJ whole genome shotgun (WGS) entry which is preliminary data.</text>
</comment>
<dbReference type="InterPro" id="IPR001509">
    <property type="entry name" value="Epimerase_deHydtase"/>
</dbReference>
<dbReference type="PANTHER" id="PTHR48079:SF6">
    <property type="entry name" value="NAD(P)-BINDING DOMAIN-CONTAINING PROTEIN-RELATED"/>
    <property type="match status" value="1"/>
</dbReference>
<feature type="domain" description="NAD-dependent epimerase/dehydratase" evidence="1">
    <location>
        <begin position="19"/>
        <end position="233"/>
    </location>
</feature>
<gene>
    <name evidence="2" type="ORF">LIN78_09860</name>
</gene>
<name>A0ABS8D796_9NEIS</name>
<evidence type="ECO:0000313" key="3">
    <source>
        <dbReference type="Proteomes" id="UP001165395"/>
    </source>
</evidence>
<sequence>MPQPSRVMNKPLLLLVGAGDIAKRILPWLLTRFRVHVVVRREAQANSWQTAGALPIRVDLDLLPTQRRAIPRYAYILHFAPPNDTTGELDRRTQQLLAWIMHQPKQRNQASICNKNNILPQRLVYISTSGVYGDCQGNWVEESQMVNPQTLRAKRRLSAEKQLRAWGGVAARSVSILRVPGIYALDRLPLARLENQLPSLLESEDSYTNHIHADDLARIAAFALFRGKNRRIYHAVDDSDLKMGDYFEAVATYAQLPKPERVTREEASKRLSPVMMSYLNESRRLRNQRLKQELRVKLKFPTVASALNAPRH</sequence>
<keyword evidence="3" id="KW-1185">Reference proteome</keyword>
<dbReference type="EMBL" id="JAJBZT010000005">
    <property type="protein sequence ID" value="MCB6183851.1"/>
    <property type="molecule type" value="Genomic_DNA"/>
</dbReference>
<dbReference type="Gene3D" id="3.40.50.720">
    <property type="entry name" value="NAD(P)-binding Rossmann-like Domain"/>
    <property type="match status" value="1"/>
</dbReference>